<dbReference type="GO" id="GO:0030686">
    <property type="term" value="C:90S preribosome"/>
    <property type="evidence" value="ECO:0007669"/>
    <property type="project" value="TreeGrafter"/>
</dbReference>
<feature type="compositionally biased region" description="Basic and acidic residues" evidence="2">
    <location>
        <begin position="642"/>
        <end position="652"/>
    </location>
</feature>
<comment type="caution">
    <text evidence="3">The sequence shown here is derived from an EMBL/GenBank/DDBJ whole genome shotgun (WGS) entry which is preliminary data.</text>
</comment>
<keyword evidence="4" id="KW-1185">Reference proteome</keyword>
<organism evidence="3 4">
    <name type="scientific">Triparma laevis f. longispina</name>
    <dbReference type="NCBI Taxonomy" id="1714387"/>
    <lineage>
        <taxon>Eukaryota</taxon>
        <taxon>Sar</taxon>
        <taxon>Stramenopiles</taxon>
        <taxon>Ochrophyta</taxon>
        <taxon>Bolidophyceae</taxon>
        <taxon>Parmales</taxon>
        <taxon>Triparmaceae</taxon>
        <taxon>Triparma</taxon>
    </lineage>
</organism>
<proteinExistence type="predicted"/>
<dbReference type="Pfam" id="PF22493">
    <property type="entry name" value="PUF_NOP9"/>
    <property type="match status" value="1"/>
</dbReference>
<dbReference type="GO" id="GO:0000480">
    <property type="term" value="P:endonucleolytic cleavage in 5'-ETS of tricistronic rRNA transcript (SSU-rRNA, 5.8S rRNA, LSU-rRNA)"/>
    <property type="evidence" value="ECO:0007669"/>
    <property type="project" value="TreeGrafter"/>
</dbReference>
<dbReference type="EMBL" id="BRXW01000233">
    <property type="protein sequence ID" value="GMI15526.1"/>
    <property type="molecule type" value="Genomic_DNA"/>
</dbReference>
<accession>A0A9W7FP46</accession>
<dbReference type="GO" id="GO:0000447">
    <property type="term" value="P:endonucleolytic cleavage in ITS1 to separate SSU-rRNA from 5.8S rRNA and LSU-rRNA from tricistronic rRNA transcript (SSU-rRNA, 5.8S rRNA, LSU-rRNA)"/>
    <property type="evidence" value="ECO:0007669"/>
    <property type="project" value="TreeGrafter"/>
</dbReference>
<protein>
    <submittedName>
        <fullName evidence="3">Uncharacterized protein</fullName>
    </submittedName>
</protein>
<evidence type="ECO:0000256" key="1">
    <source>
        <dbReference type="ARBA" id="ARBA00022737"/>
    </source>
</evidence>
<reference evidence="4" key="1">
    <citation type="journal article" date="2023" name="Commun. Biol.">
        <title>Genome analysis of Parmales, the sister group of diatoms, reveals the evolutionary specialization of diatoms from phago-mixotrophs to photoautotrophs.</title>
        <authorList>
            <person name="Ban H."/>
            <person name="Sato S."/>
            <person name="Yoshikawa S."/>
            <person name="Yamada K."/>
            <person name="Nakamura Y."/>
            <person name="Ichinomiya M."/>
            <person name="Sato N."/>
            <person name="Blanc-Mathieu R."/>
            <person name="Endo H."/>
            <person name="Kuwata A."/>
            <person name="Ogata H."/>
        </authorList>
    </citation>
    <scope>NUCLEOTIDE SEQUENCE [LARGE SCALE GENOMIC DNA]</scope>
    <source>
        <strain evidence="4">NIES 3700</strain>
    </source>
</reference>
<sequence>MSKPSKPKLSQQSQHYGRLGHDVQRPRRPDPDDVIYLQGLPLSSTSGDEASLAARAALLSLSQSLASLCGDERGSEIIEKCIRIGIVSNEDEEEQLEVLEALESTLSALSPYTEFISINRYGSHVLSTLFSSIPPLLSSLPDTCTAHIISIKDILKGSLLELMQHISGSHVLRSLICLLAGILEKDILPPKGKKGKQRKSPTTTSTNYPHNVSLFSTPDTFKTAFDDLTSTLVNRALRKEPGFMQFLCCHTGASPVLMCLLRSGAVTYGVKEDGDIGVSEDANEKSRTLNLTTKDFPKIIEGSPLHGMCAAILGLDNAGTSKEIVYGLGGEVCGSWVLEAVMEVGGDGIFECIYRGVDGRVAEFVTDDVANFVIQSLMSHVRKPETATALIKETLPLIKSSRILKPDRSGVLMRAFQMSGRFSVSQELIYNALFAETTVSELIDCIIEERVTINVNGARTILYMLKMFEKVWAEKVFKMVRDFLNPGQIVELCKDGMGSKLLIDGMLEMPHEDLRKIATEMVMDAIKPSLLDVACDRVGHWSIEKCFGNVDLEGKMEIAMELASGQRRLEGGKVGQGVLERMCVGAFLEGKTEFEEAVKKMQRKKEAGGKEEVVQGFLDEVVKGDGDGGDGKKKKRKRKKRAAGEDKGEDMVMAKVAKS</sequence>
<feature type="region of interest" description="Disordered" evidence="2">
    <location>
        <begin position="190"/>
        <end position="209"/>
    </location>
</feature>
<feature type="compositionally biased region" description="Basic residues" evidence="2">
    <location>
        <begin position="632"/>
        <end position="641"/>
    </location>
</feature>
<feature type="compositionally biased region" description="Basic and acidic residues" evidence="2">
    <location>
        <begin position="621"/>
        <end position="631"/>
    </location>
</feature>
<dbReference type="InterPro" id="IPR001313">
    <property type="entry name" value="Pumilio_RNA-bd_rpt"/>
</dbReference>
<dbReference type="GO" id="GO:0030688">
    <property type="term" value="C:preribosome, small subunit precursor"/>
    <property type="evidence" value="ECO:0007669"/>
    <property type="project" value="TreeGrafter"/>
</dbReference>
<dbReference type="Proteomes" id="UP001165122">
    <property type="component" value="Unassembled WGS sequence"/>
</dbReference>
<dbReference type="AlphaFoldDB" id="A0A9W7FP46"/>
<dbReference type="SMART" id="SM00025">
    <property type="entry name" value="Pumilio"/>
    <property type="match status" value="5"/>
</dbReference>
<dbReference type="GO" id="GO:0005730">
    <property type="term" value="C:nucleolus"/>
    <property type="evidence" value="ECO:0007669"/>
    <property type="project" value="TreeGrafter"/>
</dbReference>
<dbReference type="InterPro" id="IPR040000">
    <property type="entry name" value="NOP9"/>
</dbReference>
<feature type="compositionally biased region" description="Polar residues" evidence="2">
    <location>
        <begin position="200"/>
        <end position="209"/>
    </location>
</feature>
<dbReference type="InterPro" id="IPR011989">
    <property type="entry name" value="ARM-like"/>
</dbReference>
<evidence type="ECO:0000313" key="3">
    <source>
        <dbReference type="EMBL" id="GMI15526.1"/>
    </source>
</evidence>
<dbReference type="GO" id="GO:0000056">
    <property type="term" value="P:ribosomal small subunit export from nucleus"/>
    <property type="evidence" value="ECO:0007669"/>
    <property type="project" value="TreeGrafter"/>
</dbReference>
<dbReference type="Gene3D" id="1.25.10.10">
    <property type="entry name" value="Leucine-rich Repeat Variant"/>
    <property type="match status" value="2"/>
</dbReference>
<dbReference type="PANTHER" id="PTHR13102:SF0">
    <property type="entry name" value="NUCLEOLAR PROTEIN 9"/>
    <property type="match status" value="1"/>
</dbReference>
<dbReference type="InterPro" id="IPR016024">
    <property type="entry name" value="ARM-type_fold"/>
</dbReference>
<keyword evidence="1" id="KW-0677">Repeat</keyword>
<dbReference type="PANTHER" id="PTHR13102">
    <property type="entry name" value="NUCLEOLAR PROTEIN 9"/>
    <property type="match status" value="1"/>
</dbReference>
<gene>
    <name evidence="3" type="ORF">TrLO_g1341</name>
</gene>
<dbReference type="GO" id="GO:0000472">
    <property type="term" value="P:endonucleolytic cleavage to generate mature 5'-end of SSU-rRNA from (SSU-rRNA, 5.8S rRNA, LSU-rRNA)"/>
    <property type="evidence" value="ECO:0007669"/>
    <property type="project" value="TreeGrafter"/>
</dbReference>
<feature type="region of interest" description="Disordered" evidence="2">
    <location>
        <begin position="621"/>
        <end position="659"/>
    </location>
</feature>
<feature type="compositionally biased region" description="Basic and acidic residues" evidence="2">
    <location>
        <begin position="19"/>
        <end position="31"/>
    </location>
</feature>
<dbReference type="GO" id="GO:0003723">
    <property type="term" value="F:RNA binding"/>
    <property type="evidence" value="ECO:0007669"/>
    <property type="project" value="InterPro"/>
</dbReference>
<evidence type="ECO:0000256" key="2">
    <source>
        <dbReference type="SAM" id="MobiDB-lite"/>
    </source>
</evidence>
<feature type="compositionally biased region" description="Low complexity" evidence="2">
    <location>
        <begin position="1"/>
        <end position="14"/>
    </location>
</feature>
<dbReference type="OrthoDB" id="200644at2759"/>
<dbReference type="SUPFAM" id="SSF48371">
    <property type="entry name" value="ARM repeat"/>
    <property type="match status" value="2"/>
</dbReference>
<feature type="region of interest" description="Disordered" evidence="2">
    <location>
        <begin position="1"/>
        <end position="32"/>
    </location>
</feature>
<name>A0A9W7FP46_9STRA</name>
<evidence type="ECO:0000313" key="4">
    <source>
        <dbReference type="Proteomes" id="UP001165122"/>
    </source>
</evidence>